<dbReference type="Gene3D" id="3.50.50.60">
    <property type="entry name" value="FAD/NAD(P)-binding domain"/>
    <property type="match status" value="2"/>
</dbReference>
<evidence type="ECO:0000256" key="3">
    <source>
        <dbReference type="ARBA" id="ARBA00022746"/>
    </source>
</evidence>
<dbReference type="InterPro" id="IPR002937">
    <property type="entry name" value="Amino_oxidase"/>
</dbReference>
<evidence type="ECO:0000256" key="1">
    <source>
        <dbReference type="ARBA" id="ARBA00004829"/>
    </source>
</evidence>
<proteinExistence type="inferred from homology"/>
<evidence type="ECO:0000313" key="7">
    <source>
        <dbReference type="EMBL" id="MEA5140291.1"/>
    </source>
</evidence>
<organism evidence="7 8">
    <name type="scientific">Arcicella rigui</name>
    <dbReference type="NCBI Taxonomy" id="797020"/>
    <lineage>
        <taxon>Bacteria</taxon>
        <taxon>Pseudomonadati</taxon>
        <taxon>Bacteroidota</taxon>
        <taxon>Cytophagia</taxon>
        <taxon>Cytophagales</taxon>
        <taxon>Flectobacillaceae</taxon>
        <taxon>Arcicella</taxon>
    </lineage>
</organism>
<dbReference type="GO" id="GO:0016491">
    <property type="term" value="F:oxidoreductase activity"/>
    <property type="evidence" value="ECO:0007669"/>
    <property type="project" value="UniProtKB-KW"/>
</dbReference>
<evidence type="ECO:0000313" key="8">
    <source>
        <dbReference type="Proteomes" id="UP001302949"/>
    </source>
</evidence>
<dbReference type="Pfam" id="PF01593">
    <property type="entry name" value="Amino_oxidase"/>
    <property type="match status" value="1"/>
</dbReference>
<comment type="similarity">
    <text evidence="2 5">Belongs to the carotenoid/retinoid oxidoreductase family.</text>
</comment>
<evidence type="ECO:0000256" key="5">
    <source>
        <dbReference type="RuleBase" id="RU362075"/>
    </source>
</evidence>
<keyword evidence="4 5" id="KW-0560">Oxidoreductase</keyword>
<evidence type="ECO:0000256" key="2">
    <source>
        <dbReference type="ARBA" id="ARBA00006046"/>
    </source>
</evidence>
<dbReference type="InterPro" id="IPR014105">
    <property type="entry name" value="Carotenoid/retinoid_OxRdtase"/>
</dbReference>
<dbReference type="InterPro" id="IPR054840">
    <property type="entry name" value="hydcarot_desat_CrtD"/>
</dbReference>
<reference evidence="7 8" key="1">
    <citation type="submission" date="2023-12" db="EMBL/GenBank/DDBJ databases">
        <title>Novel species of the genus Arcicella isolated from rivers.</title>
        <authorList>
            <person name="Lu H."/>
        </authorList>
    </citation>
    <scope>NUCLEOTIDE SEQUENCE [LARGE SCALE GENOMIC DNA]</scope>
    <source>
        <strain evidence="7 8">KCTC 23307</strain>
    </source>
</reference>
<dbReference type="InterPro" id="IPR036188">
    <property type="entry name" value="FAD/NAD-bd_sf"/>
</dbReference>
<keyword evidence="8" id="KW-1185">Reference proteome</keyword>
<accession>A0ABU5QBT9</accession>
<sequence length="492" mass="55177">MKKVAIIGAGIGGISTAIRLAHKGFEVSVFEANSYAGGKLSSFDLNGYRFDAGPSLFTLPNLVEELFELVGKNPKEYFEYIKLPDICHYFWEDATKLTAWAENERFAKEVEDVTGEPAQKILDFLKDSAFKYEVLDGLFLQDSLHKLSTWTSAKALKGYLNLPKLGIFGTMNDANEKLFKNPKIVQLFNRYATYNGSDPYQTPATLNIIPHLEYNIGAFFPKKGMVSITNSLVKLAEDLGVQFFYESKVEEILVEKDKVSGIRYSNISEKNISKAYDIVVSNMDVTPTYRKLMPNQKHPDRLLNQPKSSSGVIFYWGIKKQFAELGLHNIFFSDDYQQEFNTMFQEKTICKAPTVYINITSKLKPDDAPEGCENWFVLINAPANEGQNWDKIIADTRQNVIQKVSRILGENIGDLIECEEILDPRTIESKTSSAQGALYGNSSNNRYAAFLRHANFSSKIKNLYFVGGSVHPGGGIPLAISSAKIAAKYIQV</sequence>
<dbReference type="EC" id="1.3.99.27" evidence="7"/>
<evidence type="ECO:0000259" key="6">
    <source>
        <dbReference type="Pfam" id="PF01593"/>
    </source>
</evidence>
<dbReference type="RefSeq" id="WP_323297445.1">
    <property type="nucleotide sequence ID" value="NZ_JAYFUM010000016.1"/>
</dbReference>
<comment type="caution">
    <text evidence="7">The sequence shown here is derived from an EMBL/GenBank/DDBJ whole genome shotgun (WGS) entry which is preliminary data.</text>
</comment>
<comment type="pathway">
    <text evidence="1 5">Carotenoid biosynthesis.</text>
</comment>
<dbReference type="Proteomes" id="UP001302949">
    <property type="component" value="Unassembled WGS sequence"/>
</dbReference>
<evidence type="ECO:0000256" key="4">
    <source>
        <dbReference type="ARBA" id="ARBA00023002"/>
    </source>
</evidence>
<dbReference type="NCBIfam" id="TIGR02734">
    <property type="entry name" value="crtI_fam"/>
    <property type="match status" value="1"/>
</dbReference>
<dbReference type="NCBIfam" id="NF042421">
    <property type="entry name" value="hydcarot_desat_CrtD"/>
    <property type="match status" value="1"/>
</dbReference>
<dbReference type="PANTHER" id="PTHR43734">
    <property type="entry name" value="PHYTOENE DESATURASE"/>
    <property type="match status" value="1"/>
</dbReference>
<keyword evidence="3 5" id="KW-0125">Carotenoid biosynthesis</keyword>
<dbReference type="SUPFAM" id="SSF51905">
    <property type="entry name" value="FAD/NAD(P)-binding domain"/>
    <property type="match status" value="1"/>
</dbReference>
<feature type="domain" description="Amine oxidase" evidence="6">
    <location>
        <begin position="11"/>
        <end position="490"/>
    </location>
</feature>
<protein>
    <submittedName>
        <fullName evidence="7">1-hydroxycarotenoid 3,4-desaturase CrtD</fullName>
        <ecNumber evidence="7">1.3.99.27</ecNumber>
    </submittedName>
</protein>
<name>A0ABU5QBT9_9BACT</name>
<dbReference type="EMBL" id="JAYFUM010000016">
    <property type="protein sequence ID" value="MEA5140291.1"/>
    <property type="molecule type" value="Genomic_DNA"/>
</dbReference>
<dbReference type="PANTHER" id="PTHR43734:SF7">
    <property type="entry name" value="4,4'-DIAPONEUROSPORENE OXYGENASE"/>
    <property type="match status" value="1"/>
</dbReference>
<gene>
    <name evidence="7" type="primary">crtD</name>
    <name evidence="7" type="ORF">VB248_14160</name>
</gene>